<reference evidence="2" key="1">
    <citation type="journal article" date="2023" name="Science">
        <title>Genome structures resolve the early diversification of teleost fishes.</title>
        <authorList>
            <person name="Parey E."/>
            <person name="Louis A."/>
            <person name="Montfort J."/>
            <person name="Bouchez O."/>
            <person name="Roques C."/>
            <person name="Iampietro C."/>
            <person name="Lluch J."/>
            <person name="Castinel A."/>
            <person name="Donnadieu C."/>
            <person name="Desvignes T."/>
            <person name="Floi Bucao C."/>
            <person name="Jouanno E."/>
            <person name="Wen M."/>
            <person name="Mejri S."/>
            <person name="Dirks R."/>
            <person name="Jansen H."/>
            <person name="Henkel C."/>
            <person name="Chen W.J."/>
            <person name="Zahm M."/>
            <person name="Cabau C."/>
            <person name="Klopp C."/>
            <person name="Thompson A.W."/>
            <person name="Robinson-Rechavi M."/>
            <person name="Braasch I."/>
            <person name="Lecointre G."/>
            <person name="Bobe J."/>
            <person name="Postlethwait J.H."/>
            <person name="Berthelot C."/>
            <person name="Roest Crollius H."/>
            <person name="Guiguen Y."/>
        </authorList>
    </citation>
    <scope>NUCLEOTIDE SEQUENCE</scope>
    <source>
        <strain evidence="2">NC1722</strain>
    </source>
</reference>
<protein>
    <submittedName>
        <fullName evidence="2">Uncharacterized protein</fullName>
    </submittedName>
</protein>
<feature type="compositionally biased region" description="Basic and acidic residues" evidence="1">
    <location>
        <begin position="132"/>
        <end position="147"/>
    </location>
</feature>
<name>A0AAD7SDB6_9TELE</name>
<dbReference type="AlphaFoldDB" id="A0AAD7SDB6"/>
<accession>A0AAD7SDB6</accession>
<gene>
    <name evidence="2" type="ORF">AAFF_G00395990</name>
</gene>
<proteinExistence type="predicted"/>
<keyword evidence="3" id="KW-1185">Reference proteome</keyword>
<feature type="region of interest" description="Disordered" evidence="1">
    <location>
        <begin position="132"/>
        <end position="159"/>
    </location>
</feature>
<evidence type="ECO:0000256" key="1">
    <source>
        <dbReference type="SAM" id="MobiDB-lite"/>
    </source>
</evidence>
<evidence type="ECO:0000313" key="2">
    <source>
        <dbReference type="EMBL" id="KAJ8400475.1"/>
    </source>
</evidence>
<dbReference type="Proteomes" id="UP001221898">
    <property type="component" value="Unassembled WGS sequence"/>
</dbReference>
<dbReference type="EMBL" id="JAINUG010000076">
    <property type="protein sequence ID" value="KAJ8400475.1"/>
    <property type="molecule type" value="Genomic_DNA"/>
</dbReference>
<evidence type="ECO:0000313" key="3">
    <source>
        <dbReference type="Proteomes" id="UP001221898"/>
    </source>
</evidence>
<sequence length="159" mass="17477">MRNGPAPPRLASVMGCLRREYSAASAGRQPALLQFCSSQNAKCLLFLSAVRIKRAFADLQRSVLEQGQIPVWWGFAGRRATAQPSLSDREAAAQEEGEGYGKRGVVLISQINRADRIAEIIAASVIQRLRDQGEERRLKRGRIKDGGAPRQALERPSPP</sequence>
<organism evidence="2 3">
    <name type="scientific">Aldrovandia affinis</name>
    <dbReference type="NCBI Taxonomy" id="143900"/>
    <lineage>
        <taxon>Eukaryota</taxon>
        <taxon>Metazoa</taxon>
        <taxon>Chordata</taxon>
        <taxon>Craniata</taxon>
        <taxon>Vertebrata</taxon>
        <taxon>Euteleostomi</taxon>
        <taxon>Actinopterygii</taxon>
        <taxon>Neopterygii</taxon>
        <taxon>Teleostei</taxon>
        <taxon>Notacanthiformes</taxon>
        <taxon>Halosauridae</taxon>
        <taxon>Aldrovandia</taxon>
    </lineage>
</organism>
<comment type="caution">
    <text evidence="2">The sequence shown here is derived from an EMBL/GenBank/DDBJ whole genome shotgun (WGS) entry which is preliminary data.</text>
</comment>